<protein>
    <submittedName>
        <fullName evidence="7">Rec8 like protein-domain-containing protein</fullName>
    </submittedName>
</protein>
<feature type="compositionally biased region" description="Basic and acidic residues" evidence="4">
    <location>
        <begin position="665"/>
        <end position="676"/>
    </location>
</feature>
<dbReference type="PANTHER" id="PTHR12585">
    <property type="entry name" value="SCC1 / RAD21 FAMILY MEMBER"/>
    <property type="match status" value="1"/>
</dbReference>
<comment type="caution">
    <text evidence="7">The sequence shown here is derived from an EMBL/GenBank/DDBJ whole genome shotgun (WGS) entry which is preliminary data.</text>
</comment>
<dbReference type="GO" id="GO:0003682">
    <property type="term" value="F:chromatin binding"/>
    <property type="evidence" value="ECO:0007669"/>
    <property type="project" value="TreeGrafter"/>
</dbReference>
<comment type="similarity">
    <text evidence="2">Belongs to the rad21 family.</text>
</comment>
<dbReference type="InterPro" id="IPR023093">
    <property type="entry name" value="ScpA-like_C"/>
</dbReference>
<dbReference type="Proteomes" id="UP000244722">
    <property type="component" value="Unassembled WGS sequence"/>
</dbReference>
<evidence type="ECO:0000313" key="7">
    <source>
        <dbReference type="EMBL" id="PUU77096.1"/>
    </source>
</evidence>
<evidence type="ECO:0000256" key="1">
    <source>
        <dbReference type="ARBA" id="ARBA00004123"/>
    </source>
</evidence>
<feature type="domain" description="Rad21/Rec8-like protein N-terminal" evidence="6">
    <location>
        <begin position="1"/>
        <end position="101"/>
    </location>
</feature>
<dbReference type="Pfam" id="PF04825">
    <property type="entry name" value="Rad21_Rec8_N"/>
    <property type="match status" value="1"/>
</dbReference>
<dbReference type="InterPro" id="IPR006910">
    <property type="entry name" value="Rad21_Rec8_N"/>
</dbReference>
<feature type="region of interest" description="Disordered" evidence="4">
    <location>
        <begin position="643"/>
        <end position="692"/>
    </location>
</feature>
<accession>A0A2T6ZNP2</accession>
<dbReference type="SUPFAM" id="SSF46785">
    <property type="entry name" value="Winged helix' DNA-binding domain"/>
    <property type="match status" value="1"/>
</dbReference>
<gene>
    <name evidence="7" type="ORF">B9Z19DRAFT_198338</name>
</gene>
<dbReference type="GO" id="GO:0030892">
    <property type="term" value="C:mitotic cohesin complex"/>
    <property type="evidence" value="ECO:0007669"/>
    <property type="project" value="TreeGrafter"/>
</dbReference>
<keyword evidence="8" id="KW-1185">Reference proteome</keyword>
<dbReference type="OrthoDB" id="10071381at2759"/>
<dbReference type="Gene3D" id="1.10.10.580">
    <property type="entry name" value="Structural maintenance of chromosome 1. Chain E"/>
    <property type="match status" value="1"/>
</dbReference>
<dbReference type="STRING" id="42251.A0A2T6ZNP2"/>
<evidence type="ECO:0000256" key="2">
    <source>
        <dbReference type="ARBA" id="ARBA00009870"/>
    </source>
</evidence>
<proteinExistence type="inferred from homology"/>
<dbReference type="GO" id="GO:0007064">
    <property type="term" value="P:mitotic sister chromatid cohesion"/>
    <property type="evidence" value="ECO:0007669"/>
    <property type="project" value="TreeGrafter"/>
</dbReference>
<evidence type="ECO:0000256" key="4">
    <source>
        <dbReference type="SAM" id="MobiDB-lite"/>
    </source>
</evidence>
<dbReference type="CDD" id="cd21788">
    <property type="entry name" value="Rad21_Rec8_M_SpRad21p-like"/>
    <property type="match status" value="1"/>
</dbReference>
<evidence type="ECO:0000313" key="8">
    <source>
        <dbReference type="Proteomes" id="UP000244722"/>
    </source>
</evidence>
<dbReference type="FunFam" id="1.10.10.580:FF:000004">
    <property type="entry name" value="Double-strand-break repair protein rad21"/>
    <property type="match status" value="1"/>
</dbReference>
<name>A0A2T6ZNP2_TUBBO</name>
<dbReference type="InterPro" id="IPR006909">
    <property type="entry name" value="Rad21/Rec8_C_eu"/>
</dbReference>
<dbReference type="PANTHER" id="PTHR12585:SF69">
    <property type="entry name" value="FI11703P"/>
    <property type="match status" value="1"/>
</dbReference>
<feature type="compositionally biased region" description="Basic and acidic residues" evidence="4">
    <location>
        <begin position="648"/>
        <end position="658"/>
    </location>
</feature>
<organism evidence="7 8">
    <name type="scientific">Tuber borchii</name>
    <name type="common">White truffle</name>
    <dbReference type="NCBI Taxonomy" id="42251"/>
    <lineage>
        <taxon>Eukaryota</taxon>
        <taxon>Fungi</taxon>
        <taxon>Dikarya</taxon>
        <taxon>Ascomycota</taxon>
        <taxon>Pezizomycotina</taxon>
        <taxon>Pezizomycetes</taxon>
        <taxon>Pezizales</taxon>
        <taxon>Tuberaceae</taxon>
        <taxon>Tuber</taxon>
    </lineage>
</organism>
<reference evidence="7 8" key="1">
    <citation type="submission" date="2017-04" db="EMBL/GenBank/DDBJ databases">
        <title>Draft genome sequence of Tuber borchii Vittad., a whitish edible truffle.</title>
        <authorList>
            <consortium name="DOE Joint Genome Institute"/>
            <person name="Murat C."/>
            <person name="Kuo A."/>
            <person name="Barry K.W."/>
            <person name="Clum A."/>
            <person name="Dockter R.B."/>
            <person name="Fauchery L."/>
            <person name="Iotti M."/>
            <person name="Kohler A."/>
            <person name="Labutti K."/>
            <person name="Lindquist E.A."/>
            <person name="Lipzen A."/>
            <person name="Ohm R.A."/>
            <person name="Wang M."/>
            <person name="Grigoriev I.V."/>
            <person name="Zambonelli A."/>
            <person name="Martin F.M."/>
        </authorList>
    </citation>
    <scope>NUCLEOTIDE SEQUENCE [LARGE SCALE GENOMIC DNA]</scope>
    <source>
        <strain evidence="7 8">Tbo3840</strain>
    </source>
</reference>
<evidence type="ECO:0000256" key="3">
    <source>
        <dbReference type="ARBA" id="ARBA00023242"/>
    </source>
</evidence>
<feature type="domain" description="Rad21/Rec8-like protein C-terminal eukaryotic" evidence="5">
    <location>
        <begin position="585"/>
        <end position="637"/>
    </location>
</feature>
<dbReference type="InterPro" id="IPR039781">
    <property type="entry name" value="Rad21/Rec8-like"/>
</dbReference>
<sequence length="692" mass="76621">MFYSETLLSKTGPLARVWLSANLERKLSKTHILQSNIESSVGAIVGQDQAPMALRLSGQLLLGVVRIYSRKARYLLEDCNEALMKIKMAFRPGNVDLPAGAITHTAAQLTLPDVITELDLLLPDPTLDLADIGELPFDSDAHLARRQGITLAEDSSQFLQESIEMEVGRRGPEERDVGFGLQLDDLDLDVGEEAETPRPPRAATVALEVTPEVGRREPPARDFRDDLLSEAMEVEYEAEAKRAELEIGLAPPEEDLGLEFEAEVGFEGEIGLDEGDLAILEAPSEVGRVSPAPPLLAELPEFVHEAPSILDIPPFARDSESPLSSARSSVVRDLEADLQQLGRFVDVSYIEEALREPSEEPEEILVHRRQVRGRRVMVDSVTEIRAKQIKAQQEDRSKILIEPNFLPRDPGLLALLSLQKTRGFVQNVFYPKNIAPELASFLSPEFVRRMAELKRKREGEGEEAMERAEALPPVKHPRLEIEEGEEEILPPPEEVEERARAEAAASPAEEMFEFPEPEPAPPIPMEEESFVGLPEPSSPAALPPLEEASPEPEVELPRVPEPISLQTRAAVHLLREQFSEPAAKKQVIFQDLLPHESTTATDATKMFFEVLVLATKDAIGVKQDVGFGEINISPKKALWGAWAEEKDEQQIQEEKEQQQEEENAKEEGEGQRRGREMVIGVGRAAVEGTAAA</sequence>
<dbReference type="Pfam" id="PF04824">
    <property type="entry name" value="Rad21_Rec8"/>
    <property type="match status" value="1"/>
</dbReference>
<dbReference type="InterPro" id="IPR036390">
    <property type="entry name" value="WH_DNA-bd_sf"/>
</dbReference>
<dbReference type="GO" id="GO:0005634">
    <property type="term" value="C:nucleus"/>
    <property type="evidence" value="ECO:0007669"/>
    <property type="project" value="UniProtKB-SubCell"/>
</dbReference>
<comment type="subcellular location">
    <subcellularLocation>
        <location evidence="1">Nucleus</location>
    </subcellularLocation>
</comment>
<evidence type="ECO:0000259" key="5">
    <source>
        <dbReference type="Pfam" id="PF04824"/>
    </source>
</evidence>
<dbReference type="AlphaFoldDB" id="A0A2T6ZNP2"/>
<evidence type="ECO:0000259" key="6">
    <source>
        <dbReference type="Pfam" id="PF04825"/>
    </source>
</evidence>
<dbReference type="GO" id="GO:1990414">
    <property type="term" value="P:replication-born double-strand break repair via sister chromatid exchange"/>
    <property type="evidence" value="ECO:0007669"/>
    <property type="project" value="TreeGrafter"/>
</dbReference>
<dbReference type="EMBL" id="NESQ01000164">
    <property type="protein sequence ID" value="PUU77096.1"/>
    <property type="molecule type" value="Genomic_DNA"/>
</dbReference>
<keyword evidence="3" id="KW-0539">Nucleus</keyword>